<accession>A0A6A5V7T6</accession>
<evidence type="ECO:0000259" key="8">
    <source>
        <dbReference type="Pfam" id="PF20684"/>
    </source>
</evidence>
<feature type="transmembrane region" description="Helical" evidence="7">
    <location>
        <begin position="44"/>
        <end position="66"/>
    </location>
</feature>
<organism evidence="9 10">
    <name type="scientific">Bimuria novae-zelandiae CBS 107.79</name>
    <dbReference type="NCBI Taxonomy" id="1447943"/>
    <lineage>
        <taxon>Eukaryota</taxon>
        <taxon>Fungi</taxon>
        <taxon>Dikarya</taxon>
        <taxon>Ascomycota</taxon>
        <taxon>Pezizomycotina</taxon>
        <taxon>Dothideomycetes</taxon>
        <taxon>Pleosporomycetidae</taxon>
        <taxon>Pleosporales</taxon>
        <taxon>Massarineae</taxon>
        <taxon>Didymosphaeriaceae</taxon>
        <taxon>Bimuria</taxon>
    </lineage>
</organism>
<dbReference type="InterPro" id="IPR049326">
    <property type="entry name" value="Rhodopsin_dom_fungi"/>
</dbReference>
<keyword evidence="3 7" id="KW-1133">Transmembrane helix</keyword>
<gene>
    <name evidence="9" type="ORF">BU23DRAFT_507193</name>
</gene>
<dbReference type="Proteomes" id="UP000800036">
    <property type="component" value="Unassembled WGS sequence"/>
</dbReference>
<comment type="subcellular location">
    <subcellularLocation>
        <location evidence="1">Membrane</location>
        <topology evidence="1">Multi-pass membrane protein</topology>
    </subcellularLocation>
</comment>
<reference evidence="9" key="1">
    <citation type="journal article" date="2020" name="Stud. Mycol.">
        <title>101 Dothideomycetes genomes: a test case for predicting lifestyles and emergence of pathogens.</title>
        <authorList>
            <person name="Haridas S."/>
            <person name="Albert R."/>
            <person name="Binder M."/>
            <person name="Bloem J."/>
            <person name="Labutti K."/>
            <person name="Salamov A."/>
            <person name="Andreopoulos B."/>
            <person name="Baker S."/>
            <person name="Barry K."/>
            <person name="Bills G."/>
            <person name="Bluhm B."/>
            <person name="Cannon C."/>
            <person name="Castanera R."/>
            <person name="Culley D."/>
            <person name="Daum C."/>
            <person name="Ezra D."/>
            <person name="Gonzalez J."/>
            <person name="Henrissat B."/>
            <person name="Kuo A."/>
            <person name="Liang C."/>
            <person name="Lipzen A."/>
            <person name="Lutzoni F."/>
            <person name="Magnuson J."/>
            <person name="Mondo S."/>
            <person name="Nolan M."/>
            <person name="Ohm R."/>
            <person name="Pangilinan J."/>
            <person name="Park H.-J."/>
            <person name="Ramirez L."/>
            <person name="Alfaro M."/>
            <person name="Sun H."/>
            <person name="Tritt A."/>
            <person name="Yoshinaga Y."/>
            <person name="Zwiers L.-H."/>
            <person name="Turgeon B."/>
            <person name="Goodwin S."/>
            <person name="Spatafora J."/>
            <person name="Crous P."/>
            <person name="Grigoriev I."/>
        </authorList>
    </citation>
    <scope>NUCLEOTIDE SEQUENCE</scope>
    <source>
        <strain evidence="9">CBS 107.79</strain>
    </source>
</reference>
<evidence type="ECO:0000256" key="6">
    <source>
        <dbReference type="SAM" id="MobiDB-lite"/>
    </source>
</evidence>
<feature type="transmembrane region" description="Helical" evidence="7">
    <location>
        <begin position="12"/>
        <end position="32"/>
    </location>
</feature>
<sequence length="353" mass="39563">MFWDTPSIPALYGSIIPFLVLDVVVIILRFVARRRLGQKPQVDDWLMIPAFIGVIALAGMYFWGLASKSLGYRYMLLPPPGVDMMSPDFVPEFAGPESRIVATRRLEYSSLIIYTAVAGLIKISVLIFYRRIFTVTQSRKDWRNWFFIAMIVVITAWALSWIFAFVFMCRRNVQTLFTSPENLAANCVDTLAVGYGHSVSDFITDALIIVIPIPFVWKLHLPTGRKLAVCGVFLLGSLAAGSSLVRMAWMTWNQEVGFGMETDEELMITTELYWMMLAIILGVLAACLPTLRGLFRTKSVESMAKSMRTVFSLGSTSWSGSRKGTRGDSMDESLRSKESTTGKVNSQHTVVEV</sequence>
<feature type="transmembrane region" description="Helical" evidence="7">
    <location>
        <begin position="272"/>
        <end position="295"/>
    </location>
</feature>
<keyword evidence="2 7" id="KW-0812">Transmembrane</keyword>
<dbReference type="PANTHER" id="PTHR33048">
    <property type="entry name" value="PTH11-LIKE INTEGRAL MEMBRANE PROTEIN (AFU_ORTHOLOGUE AFUA_5G11245)"/>
    <property type="match status" value="1"/>
</dbReference>
<keyword evidence="4 7" id="KW-0472">Membrane</keyword>
<feature type="transmembrane region" description="Helical" evidence="7">
    <location>
        <begin position="145"/>
        <end position="168"/>
    </location>
</feature>
<dbReference type="InterPro" id="IPR052337">
    <property type="entry name" value="SAT4-like"/>
</dbReference>
<feature type="domain" description="Rhodopsin" evidence="8">
    <location>
        <begin position="28"/>
        <end position="296"/>
    </location>
</feature>
<dbReference type="OrthoDB" id="5393606at2759"/>
<evidence type="ECO:0000313" key="9">
    <source>
        <dbReference type="EMBL" id="KAF1973174.1"/>
    </source>
</evidence>
<feature type="transmembrane region" description="Helical" evidence="7">
    <location>
        <begin position="111"/>
        <end position="133"/>
    </location>
</feature>
<proteinExistence type="inferred from homology"/>
<feature type="compositionally biased region" description="Basic and acidic residues" evidence="6">
    <location>
        <begin position="325"/>
        <end position="340"/>
    </location>
</feature>
<dbReference type="PANTHER" id="PTHR33048:SF157">
    <property type="entry name" value="INTEGRAL MEMBRANE PROTEIN"/>
    <property type="match status" value="1"/>
</dbReference>
<dbReference type="Pfam" id="PF20684">
    <property type="entry name" value="Fung_rhodopsin"/>
    <property type="match status" value="1"/>
</dbReference>
<comment type="similarity">
    <text evidence="5">Belongs to the SAT4 family.</text>
</comment>
<evidence type="ECO:0000256" key="3">
    <source>
        <dbReference type="ARBA" id="ARBA00022989"/>
    </source>
</evidence>
<name>A0A6A5V7T6_9PLEO</name>
<dbReference type="AlphaFoldDB" id="A0A6A5V7T6"/>
<evidence type="ECO:0000256" key="2">
    <source>
        <dbReference type="ARBA" id="ARBA00022692"/>
    </source>
</evidence>
<evidence type="ECO:0000256" key="4">
    <source>
        <dbReference type="ARBA" id="ARBA00023136"/>
    </source>
</evidence>
<protein>
    <recommendedName>
        <fullName evidence="8">Rhodopsin domain-containing protein</fullName>
    </recommendedName>
</protein>
<feature type="transmembrane region" description="Helical" evidence="7">
    <location>
        <begin position="227"/>
        <end position="252"/>
    </location>
</feature>
<feature type="transmembrane region" description="Helical" evidence="7">
    <location>
        <begin position="202"/>
        <end position="220"/>
    </location>
</feature>
<evidence type="ECO:0000256" key="1">
    <source>
        <dbReference type="ARBA" id="ARBA00004141"/>
    </source>
</evidence>
<evidence type="ECO:0000313" key="10">
    <source>
        <dbReference type="Proteomes" id="UP000800036"/>
    </source>
</evidence>
<feature type="region of interest" description="Disordered" evidence="6">
    <location>
        <begin position="314"/>
        <end position="353"/>
    </location>
</feature>
<keyword evidence="10" id="KW-1185">Reference proteome</keyword>
<evidence type="ECO:0000256" key="7">
    <source>
        <dbReference type="SAM" id="Phobius"/>
    </source>
</evidence>
<dbReference type="EMBL" id="ML976682">
    <property type="protein sequence ID" value="KAF1973174.1"/>
    <property type="molecule type" value="Genomic_DNA"/>
</dbReference>
<feature type="compositionally biased region" description="Polar residues" evidence="6">
    <location>
        <begin position="341"/>
        <end position="353"/>
    </location>
</feature>
<dbReference type="GO" id="GO:0016020">
    <property type="term" value="C:membrane"/>
    <property type="evidence" value="ECO:0007669"/>
    <property type="project" value="UniProtKB-SubCell"/>
</dbReference>
<evidence type="ECO:0000256" key="5">
    <source>
        <dbReference type="ARBA" id="ARBA00038359"/>
    </source>
</evidence>